<dbReference type="Gene3D" id="3.30.465.10">
    <property type="match status" value="1"/>
</dbReference>
<evidence type="ECO:0000256" key="3">
    <source>
        <dbReference type="ARBA" id="ARBA00022630"/>
    </source>
</evidence>
<comment type="similarity">
    <text evidence="2">Belongs to the oxygen-dependent FAD-linked oxidoreductase family.</text>
</comment>
<dbReference type="RefSeq" id="XP_033428652.1">
    <property type="nucleotide sequence ID" value="XM_033569846.1"/>
</dbReference>
<accession>A0A4S3J2Y5</accession>
<keyword evidence="10" id="KW-1185">Reference proteome</keyword>
<dbReference type="GeneID" id="54327894"/>
<dbReference type="InterPro" id="IPR006094">
    <property type="entry name" value="Oxid_FAD_bind_N"/>
</dbReference>
<feature type="domain" description="FAD-binding PCMH-type" evidence="7">
    <location>
        <begin position="63"/>
        <end position="238"/>
    </location>
</feature>
<keyword evidence="5" id="KW-0560">Oxidoreductase</keyword>
<evidence type="ECO:0000256" key="6">
    <source>
        <dbReference type="SAM" id="SignalP"/>
    </source>
</evidence>
<organism evidence="9 10">
    <name type="scientific">Aspergillus tanneri</name>
    <dbReference type="NCBI Taxonomy" id="1220188"/>
    <lineage>
        <taxon>Eukaryota</taxon>
        <taxon>Fungi</taxon>
        <taxon>Dikarya</taxon>
        <taxon>Ascomycota</taxon>
        <taxon>Pezizomycotina</taxon>
        <taxon>Eurotiomycetes</taxon>
        <taxon>Eurotiomycetidae</taxon>
        <taxon>Eurotiales</taxon>
        <taxon>Aspergillaceae</taxon>
        <taxon>Aspergillus</taxon>
        <taxon>Aspergillus subgen. Circumdati</taxon>
    </lineage>
</organism>
<evidence type="ECO:0000256" key="4">
    <source>
        <dbReference type="ARBA" id="ARBA00022827"/>
    </source>
</evidence>
<dbReference type="VEuPathDB" id="FungiDB:EYZ11_011391"/>
<dbReference type="PANTHER" id="PTHR42973">
    <property type="entry name" value="BINDING OXIDOREDUCTASE, PUTATIVE (AFU_ORTHOLOGUE AFUA_1G17690)-RELATED"/>
    <property type="match status" value="1"/>
</dbReference>
<gene>
    <name evidence="8" type="ORF">ATNIH1004_005192</name>
    <name evidence="9" type="ORF">EYZ11_011391</name>
</gene>
<keyword evidence="3" id="KW-0285">Flavoprotein</keyword>
<keyword evidence="4" id="KW-0274">FAD</keyword>
<proteinExistence type="inferred from homology"/>
<dbReference type="PANTHER" id="PTHR42973:SF39">
    <property type="entry name" value="FAD-BINDING PCMH-TYPE DOMAIN-CONTAINING PROTEIN"/>
    <property type="match status" value="1"/>
</dbReference>
<dbReference type="OrthoDB" id="407275at2759"/>
<comment type="caution">
    <text evidence="9">The sequence shown here is derived from an EMBL/GenBank/DDBJ whole genome shotgun (WGS) entry which is preliminary data.</text>
</comment>
<reference evidence="8 11" key="2">
    <citation type="submission" date="2019-08" db="EMBL/GenBank/DDBJ databases">
        <title>The genome sequence of a newly discovered highly antifungal drug resistant Aspergillus species, Aspergillus tanneri NIH 1004.</title>
        <authorList>
            <person name="Mounaud S."/>
            <person name="Singh I."/>
            <person name="Joardar V."/>
            <person name="Pakala S."/>
            <person name="Pakala S."/>
            <person name="Venepally P."/>
            <person name="Chung J.K."/>
            <person name="Losada L."/>
            <person name="Nierman W.C."/>
        </authorList>
    </citation>
    <scope>NUCLEOTIDE SEQUENCE [LARGE SCALE GENOMIC DNA]</scope>
    <source>
        <strain evidence="8 11">NIH1004</strain>
    </source>
</reference>
<comment type="cofactor">
    <cofactor evidence="1">
        <name>FAD</name>
        <dbReference type="ChEBI" id="CHEBI:57692"/>
    </cofactor>
</comment>
<dbReference type="PROSITE" id="PS51387">
    <property type="entry name" value="FAD_PCMH"/>
    <property type="match status" value="1"/>
</dbReference>
<evidence type="ECO:0000313" key="11">
    <source>
        <dbReference type="Proteomes" id="UP000324241"/>
    </source>
</evidence>
<dbReference type="EMBL" id="SOSA01000698">
    <property type="protein sequence ID" value="THC89160.1"/>
    <property type="molecule type" value="Genomic_DNA"/>
</dbReference>
<feature type="chain" id="PRO_5033448576" description="FAD-binding PCMH-type domain-containing protein" evidence="6">
    <location>
        <begin position="22"/>
        <end position="517"/>
    </location>
</feature>
<evidence type="ECO:0000313" key="10">
    <source>
        <dbReference type="Proteomes" id="UP000308092"/>
    </source>
</evidence>
<sequence length="517" mass="56554">MAKLLTIILISVVVHFARVSALLGTDEVLPALLRTCLNNTGANVVYPGDARYHKLSYPQNANYQTHPEAIVIPALTEEVAATMRCMAAEKGNIKLSARGGGHSYAAYGYSGQVILDPSQMRAISFDDERREVTVQFGQTLGPLAMAMGRKGYALPHGTCPTVGVAGHSLGGGWGFPSRKWGWLVDRIVSVEFVDISGNIRWLNSSSTGNDADLWWALRGAGSNNFGIVTSFIFAMEKAPTSIVNYELYFGSESDCTQVLLEVQKTGMLPADHPNGLPLELGMEVLLIGRTAADETACILSGQYMGNKSAFSRIIKRLLDKLATKGIVPLESESHVREFRDWLAALTDLMGPLDATTDPLPYYGQSLMDNGTPNYKKQQVVHVFDALRAARSIKGSENDVSFDLLGPSSRTNLPPVTGNMSYAHRRSLFLVQIYSAYFPGFGDPMTRSDALGKITNITNAIKKARPESEWHAYQNYIDPYLADFGHAYYGSELERLKLLKSLADPTLILDFPQGLGRA</sequence>
<dbReference type="STRING" id="1220188.A0A4S3J2Y5"/>
<dbReference type="SUPFAM" id="SSF56176">
    <property type="entry name" value="FAD-binding/transporter-associated domain-like"/>
    <property type="match status" value="1"/>
</dbReference>
<dbReference type="Proteomes" id="UP000324241">
    <property type="component" value="Unassembled WGS sequence"/>
</dbReference>
<dbReference type="GO" id="GO:0016491">
    <property type="term" value="F:oxidoreductase activity"/>
    <property type="evidence" value="ECO:0007669"/>
    <property type="project" value="UniProtKB-KW"/>
</dbReference>
<evidence type="ECO:0000256" key="5">
    <source>
        <dbReference type="ARBA" id="ARBA00023002"/>
    </source>
</evidence>
<protein>
    <recommendedName>
        <fullName evidence="7">FAD-binding PCMH-type domain-containing protein</fullName>
    </recommendedName>
</protein>
<dbReference type="InterPro" id="IPR036318">
    <property type="entry name" value="FAD-bd_PCMH-like_sf"/>
</dbReference>
<dbReference type="Pfam" id="PF01565">
    <property type="entry name" value="FAD_binding_4"/>
    <property type="match status" value="1"/>
</dbReference>
<dbReference type="AlphaFoldDB" id="A0A4S3J2Y5"/>
<name>A0A4S3J2Y5_9EURO</name>
<dbReference type="EMBL" id="QUQM01000003">
    <property type="protein sequence ID" value="KAA8649291.1"/>
    <property type="molecule type" value="Genomic_DNA"/>
</dbReference>
<keyword evidence="6" id="KW-0732">Signal</keyword>
<dbReference type="Proteomes" id="UP000308092">
    <property type="component" value="Unassembled WGS sequence"/>
</dbReference>
<dbReference type="InterPro" id="IPR012951">
    <property type="entry name" value="BBE"/>
</dbReference>
<evidence type="ECO:0000256" key="2">
    <source>
        <dbReference type="ARBA" id="ARBA00005466"/>
    </source>
</evidence>
<evidence type="ECO:0000256" key="1">
    <source>
        <dbReference type="ARBA" id="ARBA00001974"/>
    </source>
</evidence>
<feature type="signal peptide" evidence="6">
    <location>
        <begin position="1"/>
        <end position="21"/>
    </location>
</feature>
<evidence type="ECO:0000313" key="9">
    <source>
        <dbReference type="EMBL" id="THC89160.1"/>
    </source>
</evidence>
<evidence type="ECO:0000259" key="7">
    <source>
        <dbReference type="PROSITE" id="PS51387"/>
    </source>
</evidence>
<dbReference type="Gene3D" id="3.40.462.20">
    <property type="match status" value="1"/>
</dbReference>
<dbReference type="InterPro" id="IPR016169">
    <property type="entry name" value="FAD-bd_PCMH_sub2"/>
</dbReference>
<reference evidence="9 10" key="1">
    <citation type="submission" date="2019-03" db="EMBL/GenBank/DDBJ databases">
        <title>The genome sequence of a newly discovered highly antifungal drug resistant Aspergillus species, Aspergillus tanneri NIH 1004.</title>
        <authorList>
            <person name="Mounaud S."/>
            <person name="Singh I."/>
            <person name="Joardar V."/>
            <person name="Pakala S."/>
            <person name="Pakala S."/>
            <person name="Venepally P."/>
            <person name="Hoover J."/>
            <person name="Nierman W."/>
            <person name="Chung J."/>
            <person name="Losada L."/>
        </authorList>
    </citation>
    <scope>NUCLEOTIDE SEQUENCE [LARGE SCALE GENOMIC DNA]</scope>
    <source>
        <strain evidence="9 10">NIH1004</strain>
    </source>
</reference>
<dbReference type="Pfam" id="PF08031">
    <property type="entry name" value="BBE"/>
    <property type="match status" value="1"/>
</dbReference>
<evidence type="ECO:0000313" key="8">
    <source>
        <dbReference type="EMBL" id="KAA8649291.1"/>
    </source>
</evidence>
<dbReference type="InterPro" id="IPR016166">
    <property type="entry name" value="FAD-bd_PCMH"/>
</dbReference>
<dbReference type="GO" id="GO:0071949">
    <property type="term" value="F:FAD binding"/>
    <property type="evidence" value="ECO:0007669"/>
    <property type="project" value="InterPro"/>
</dbReference>
<dbReference type="InterPro" id="IPR050416">
    <property type="entry name" value="FAD-linked_Oxidoreductase"/>
</dbReference>